<reference evidence="2" key="1">
    <citation type="submission" date="2019-10" db="EMBL/GenBank/DDBJ databases">
        <authorList>
            <consortium name="DOE Joint Genome Institute"/>
            <person name="Kuo A."/>
            <person name="Miyauchi S."/>
            <person name="Kiss E."/>
            <person name="Drula E."/>
            <person name="Kohler A."/>
            <person name="Sanchez-Garcia M."/>
            <person name="Andreopoulos B."/>
            <person name="Barry K.W."/>
            <person name="Bonito G."/>
            <person name="Buee M."/>
            <person name="Carver A."/>
            <person name="Chen C."/>
            <person name="Cichocki N."/>
            <person name="Clum A."/>
            <person name="Culley D."/>
            <person name="Crous P.W."/>
            <person name="Fauchery L."/>
            <person name="Girlanda M."/>
            <person name="Hayes R."/>
            <person name="Keri Z."/>
            <person name="LaButti K."/>
            <person name="Lipzen A."/>
            <person name="Lombard V."/>
            <person name="Magnuson J."/>
            <person name="Maillard F."/>
            <person name="Morin E."/>
            <person name="Murat C."/>
            <person name="Nolan M."/>
            <person name="Ohm R."/>
            <person name="Pangilinan J."/>
            <person name="Pereira M."/>
            <person name="Perotto S."/>
            <person name="Peter M."/>
            <person name="Riley R."/>
            <person name="Sitrit Y."/>
            <person name="Stielow B."/>
            <person name="Szollosi G."/>
            <person name="Zifcakova L."/>
            <person name="Stursova M."/>
            <person name="Spatafora J.W."/>
            <person name="Tedersoo L."/>
            <person name="Vaario L.-M."/>
            <person name="Yamada A."/>
            <person name="Yan M."/>
            <person name="Wang P."/>
            <person name="Xu J."/>
            <person name="Bruns T."/>
            <person name="Baldrian P."/>
            <person name="Vilgalys R."/>
            <person name="Henrissat B."/>
            <person name="Grigoriev I.V."/>
            <person name="Hibbett D."/>
            <person name="Nagy L.G."/>
            <person name="Martin F.M."/>
        </authorList>
    </citation>
    <scope>NUCLEOTIDE SEQUENCE</scope>
    <source>
        <strain evidence="2">Prilba</strain>
    </source>
</reference>
<gene>
    <name evidence="2" type="ORF">DFH94DRAFT_777309</name>
</gene>
<reference evidence="2" key="2">
    <citation type="journal article" date="2020" name="Nat. Commun.">
        <title>Large-scale genome sequencing of mycorrhizal fungi provides insights into the early evolution of symbiotic traits.</title>
        <authorList>
            <person name="Miyauchi S."/>
            <person name="Kiss E."/>
            <person name="Kuo A."/>
            <person name="Drula E."/>
            <person name="Kohler A."/>
            <person name="Sanchez-Garcia M."/>
            <person name="Morin E."/>
            <person name="Andreopoulos B."/>
            <person name="Barry K.W."/>
            <person name="Bonito G."/>
            <person name="Buee M."/>
            <person name="Carver A."/>
            <person name="Chen C."/>
            <person name="Cichocki N."/>
            <person name="Clum A."/>
            <person name="Culley D."/>
            <person name="Crous P.W."/>
            <person name="Fauchery L."/>
            <person name="Girlanda M."/>
            <person name="Hayes R.D."/>
            <person name="Keri Z."/>
            <person name="LaButti K."/>
            <person name="Lipzen A."/>
            <person name="Lombard V."/>
            <person name="Magnuson J."/>
            <person name="Maillard F."/>
            <person name="Murat C."/>
            <person name="Nolan M."/>
            <person name="Ohm R.A."/>
            <person name="Pangilinan J."/>
            <person name="Pereira M.F."/>
            <person name="Perotto S."/>
            <person name="Peter M."/>
            <person name="Pfister S."/>
            <person name="Riley R."/>
            <person name="Sitrit Y."/>
            <person name="Stielow J.B."/>
            <person name="Szollosi G."/>
            <person name="Zifcakova L."/>
            <person name="Stursova M."/>
            <person name="Spatafora J.W."/>
            <person name="Tedersoo L."/>
            <person name="Vaario L.M."/>
            <person name="Yamada A."/>
            <person name="Yan M."/>
            <person name="Wang P."/>
            <person name="Xu J."/>
            <person name="Bruns T."/>
            <person name="Baldrian P."/>
            <person name="Vilgalys R."/>
            <person name="Dunand C."/>
            <person name="Henrissat B."/>
            <person name="Grigoriev I.V."/>
            <person name="Hibbett D."/>
            <person name="Nagy L.G."/>
            <person name="Martin F.M."/>
        </authorList>
    </citation>
    <scope>NUCLEOTIDE SEQUENCE</scope>
    <source>
        <strain evidence="2">Prilba</strain>
    </source>
</reference>
<comment type="caution">
    <text evidence="2">The sequence shown here is derived from an EMBL/GenBank/DDBJ whole genome shotgun (WGS) entry which is preliminary data.</text>
</comment>
<feature type="transmembrane region" description="Helical" evidence="1">
    <location>
        <begin position="25"/>
        <end position="46"/>
    </location>
</feature>
<keyword evidence="3" id="KW-1185">Reference proteome</keyword>
<organism evidence="2 3">
    <name type="scientific">Russula ochroleuca</name>
    <dbReference type="NCBI Taxonomy" id="152965"/>
    <lineage>
        <taxon>Eukaryota</taxon>
        <taxon>Fungi</taxon>
        <taxon>Dikarya</taxon>
        <taxon>Basidiomycota</taxon>
        <taxon>Agaricomycotina</taxon>
        <taxon>Agaricomycetes</taxon>
        <taxon>Russulales</taxon>
        <taxon>Russulaceae</taxon>
        <taxon>Russula</taxon>
    </lineage>
</organism>
<keyword evidence="1" id="KW-0812">Transmembrane</keyword>
<feature type="transmembrane region" description="Helical" evidence="1">
    <location>
        <begin position="123"/>
        <end position="144"/>
    </location>
</feature>
<protein>
    <submittedName>
        <fullName evidence="2">Uncharacterized protein</fullName>
    </submittedName>
</protein>
<keyword evidence="1" id="KW-0472">Membrane</keyword>
<sequence length="204" mass="23595">MVVFEFCMRGLRVLWPKHFEGNQRYANGIFKVMIMAHGLFLLVKIVQADSDSYFMEVISLMTVRLCIWNVPWLALRPPESEGFFSRRFPFLRHITPYINLIWIVYLAIFEVTRSPDMPNVPGLYRSLFLCGILVALWRAFSAIIPPSWRNWSTSALGAAYGNIRSAGSEAREYVLSIHHRVRSVGWEAWAFVLGVYDRIRDTGS</sequence>
<evidence type="ECO:0000256" key="1">
    <source>
        <dbReference type="SAM" id="Phobius"/>
    </source>
</evidence>
<evidence type="ECO:0000313" key="2">
    <source>
        <dbReference type="EMBL" id="KAF8467906.1"/>
    </source>
</evidence>
<dbReference type="EMBL" id="WHVB01000034">
    <property type="protein sequence ID" value="KAF8467906.1"/>
    <property type="molecule type" value="Genomic_DNA"/>
</dbReference>
<feature type="transmembrane region" description="Helical" evidence="1">
    <location>
        <begin position="53"/>
        <end position="74"/>
    </location>
</feature>
<dbReference type="AlphaFoldDB" id="A0A9P5JWR8"/>
<feature type="transmembrane region" description="Helical" evidence="1">
    <location>
        <begin position="94"/>
        <end position="111"/>
    </location>
</feature>
<name>A0A9P5JWR8_9AGAM</name>
<evidence type="ECO:0000313" key="3">
    <source>
        <dbReference type="Proteomes" id="UP000759537"/>
    </source>
</evidence>
<keyword evidence="1" id="KW-1133">Transmembrane helix</keyword>
<proteinExistence type="predicted"/>
<dbReference type="Proteomes" id="UP000759537">
    <property type="component" value="Unassembled WGS sequence"/>
</dbReference>
<accession>A0A9P5JWR8</accession>